<keyword evidence="2" id="KW-1185">Reference proteome</keyword>
<gene>
    <name evidence="1" type="ORF">L1987_83755</name>
</gene>
<dbReference type="Proteomes" id="UP001056120">
    <property type="component" value="Linkage Group LG28"/>
</dbReference>
<dbReference type="EMBL" id="CM042045">
    <property type="protein sequence ID" value="KAI3683253.1"/>
    <property type="molecule type" value="Genomic_DNA"/>
</dbReference>
<reference evidence="2" key="1">
    <citation type="journal article" date="2022" name="Mol. Ecol. Resour.">
        <title>The genomes of chicory, endive, great burdock and yacon provide insights into Asteraceae palaeo-polyploidization history and plant inulin production.</title>
        <authorList>
            <person name="Fan W."/>
            <person name="Wang S."/>
            <person name="Wang H."/>
            <person name="Wang A."/>
            <person name="Jiang F."/>
            <person name="Liu H."/>
            <person name="Zhao H."/>
            <person name="Xu D."/>
            <person name="Zhang Y."/>
        </authorList>
    </citation>
    <scope>NUCLEOTIDE SEQUENCE [LARGE SCALE GENOMIC DNA]</scope>
    <source>
        <strain evidence="2">cv. Yunnan</strain>
    </source>
</reference>
<organism evidence="1 2">
    <name type="scientific">Smallanthus sonchifolius</name>
    <dbReference type="NCBI Taxonomy" id="185202"/>
    <lineage>
        <taxon>Eukaryota</taxon>
        <taxon>Viridiplantae</taxon>
        <taxon>Streptophyta</taxon>
        <taxon>Embryophyta</taxon>
        <taxon>Tracheophyta</taxon>
        <taxon>Spermatophyta</taxon>
        <taxon>Magnoliopsida</taxon>
        <taxon>eudicotyledons</taxon>
        <taxon>Gunneridae</taxon>
        <taxon>Pentapetalae</taxon>
        <taxon>asterids</taxon>
        <taxon>campanulids</taxon>
        <taxon>Asterales</taxon>
        <taxon>Asteraceae</taxon>
        <taxon>Asteroideae</taxon>
        <taxon>Heliantheae alliance</taxon>
        <taxon>Millerieae</taxon>
        <taxon>Smallanthus</taxon>
    </lineage>
</organism>
<evidence type="ECO:0000313" key="2">
    <source>
        <dbReference type="Proteomes" id="UP001056120"/>
    </source>
</evidence>
<proteinExistence type="predicted"/>
<accession>A0ACB8YDG8</accession>
<reference evidence="1 2" key="2">
    <citation type="journal article" date="2022" name="Mol. Ecol. Resour.">
        <title>The genomes of chicory, endive, great burdock and yacon provide insights into Asteraceae paleo-polyploidization history and plant inulin production.</title>
        <authorList>
            <person name="Fan W."/>
            <person name="Wang S."/>
            <person name="Wang H."/>
            <person name="Wang A."/>
            <person name="Jiang F."/>
            <person name="Liu H."/>
            <person name="Zhao H."/>
            <person name="Xu D."/>
            <person name="Zhang Y."/>
        </authorList>
    </citation>
    <scope>NUCLEOTIDE SEQUENCE [LARGE SCALE GENOMIC DNA]</scope>
    <source>
        <strain evidence="2">cv. Yunnan</strain>
        <tissue evidence="1">Leaves</tissue>
    </source>
</reference>
<protein>
    <submittedName>
        <fullName evidence="1">Uncharacterized protein</fullName>
    </submittedName>
</protein>
<comment type="caution">
    <text evidence="1">The sequence shown here is derived from an EMBL/GenBank/DDBJ whole genome shotgun (WGS) entry which is preliminary data.</text>
</comment>
<evidence type="ECO:0000313" key="1">
    <source>
        <dbReference type="EMBL" id="KAI3683253.1"/>
    </source>
</evidence>
<name>A0ACB8YDG8_9ASTR</name>
<sequence>MDDEIRFIGSWLTERTCHAMDVLTIVGMSINARCTEHYHGLLDLQKQLCGDISKNIQLQVYDVSVYTLKIKDALADRDVAEIILNACDIDTIYGITNLTDRCLLRIGWENKLMMHQLVQEMGRDLVRQENPENQWERSRLWCHEESFKVLKQKKLRHSVYKF</sequence>